<evidence type="ECO:0000259" key="3">
    <source>
        <dbReference type="PROSITE" id="PS50994"/>
    </source>
</evidence>
<evidence type="ECO:0000313" key="5">
    <source>
        <dbReference type="WBParaSite" id="SPAL_0001231400.1"/>
    </source>
</evidence>
<dbReference type="SUPFAM" id="SSF53098">
    <property type="entry name" value="Ribonuclease H-like"/>
    <property type="match status" value="1"/>
</dbReference>
<sequence>FNPYIYGKRTTVQTDQKSLLSLVTKKDVSNILDRYKTYIMGYDLDIKYVKGADNTVPDYLSRQVYNINLTETTEDFSDVFPKVTSYLQYPFVLGNFSNYMDEQEKEAFPDCFSTQRGRTRKYVPKLLRFMTLSRWHEHPLLGNHAGYDKGSAKFKDTFHWPAMDVDIKRVWSSCIRCLQCKPHGPLQATVNEKSNPVPPHAWHTISIDYLSYGYNEQVLTLIDDFSKFVRLHYTTNQTAQTTVDCLKNTFYLLGFPTVIRTDNGPAFSSEVFQKFCDTFGIQHSVITAHNHRGIAIVERFNRTIRESLRLYKEHDLQEIIMHTQYAHNFSNMTNQEGKPKEFILSTADKFTQEQVTNARLSGRQELLGFIKQSLAEKPTEKDPVLLPNGTIVFKKNSTAHKRDDPFTGPYKITEHIYGDTYLMVPISKYHRPRGPPERINSRFLKIAPKEAQQPPKIDDTRGDRTSRGRRRGRPRRDSLFSPPPQEKNKATAKRGRGRPRKY</sequence>
<dbReference type="Pfam" id="PF00665">
    <property type="entry name" value="rve"/>
    <property type="match status" value="1"/>
</dbReference>
<protein>
    <recommendedName>
        <fullName evidence="1">RNA-directed DNA polymerase</fullName>
        <ecNumber evidence="1">2.7.7.49</ecNumber>
    </recommendedName>
</protein>
<dbReference type="STRING" id="174720.A0A0N5C2V7"/>
<evidence type="ECO:0000256" key="1">
    <source>
        <dbReference type="ARBA" id="ARBA00012493"/>
    </source>
</evidence>
<dbReference type="Pfam" id="PF17921">
    <property type="entry name" value="Integrase_H2C2"/>
    <property type="match status" value="1"/>
</dbReference>
<name>A0A0N5C2V7_STREA</name>
<feature type="region of interest" description="Disordered" evidence="2">
    <location>
        <begin position="445"/>
        <end position="502"/>
    </location>
</feature>
<dbReference type="PANTHER" id="PTHR37984">
    <property type="entry name" value="PROTEIN CBG26694"/>
    <property type="match status" value="1"/>
</dbReference>
<evidence type="ECO:0000313" key="4">
    <source>
        <dbReference type="Proteomes" id="UP000046392"/>
    </source>
</evidence>
<dbReference type="InterPro" id="IPR050951">
    <property type="entry name" value="Retrovirus_Pol_polyprotein"/>
</dbReference>
<proteinExistence type="predicted"/>
<organism evidence="4 5">
    <name type="scientific">Strongyloides papillosus</name>
    <name type="common">Intestinal threadworm</name>
    <dbReference type="NCBI Taxonomy" id="174720"/>
    <lineage>
        <taxon>Eukaryota</taxon>
        <taxon>Metazoa</taxon>
        <taxon>Ecdysozoa</taxon>
        <taxon>Nematoda</taxon>
        <taxon>Chromadorea</taxon>
        <taxon>Rhabditida</taxon>
        <taxon>Tylenchina</taxon>
        <taxon>Panagrolaimomorpha</taxon>
        <taxon>Strongyloidoidea</taxon>
        <taxon>Strongyloididae</taxon>
        <taxon>Strongyloides</taxon>
    </lineage>
</organism>
<dbReference type="PROSITE" id="PS50994">
    <property type="entry name" value="INTEGRASE"/>
    <property type="match status" value="1"/>
</dbReference>
<dbReference type="InterPro" id="IPR012337">
    <property type="entry name" value="RNaseH-like_sf"/>
</dbReference>
<dbReference type="InterPro" id="IPR001584">
    <property type="entry name" value="Integrase_cat-core"/>
</dbReference>
<dbReference type="GO" id="GO:0003964">
    <property type="term" value="F:RNA-directed DNA polymerase activity"/>
    <property type="evidence" value="ECO:0007669"/>
    <property type="project" value="UniProtKB-EC"/>
</dbReference>
<dbReference type="EC" id="2.7.7.49" evidence="1"/>
<dbReference type="GO" id="GO:0003676">
    <property type="term" value="F:nucleic acid binding"/>
    <property type="evidence" value="ECO:0007669"/>
    <property type="project" value="InterPro"/>
</dbReference>
<dbReference type="InterPro" id="IPR036397">
    <property type="entry name" value="RNaseH_sf"/>
</dbReference>
<dbReference type="AlphaFoldDB" id="A0A0N5C2V7"/>
<dbReference type="Gene3D" id="1.10.340.70">
    <property type="match status" value="1"/>
</dbReference>
<keyword evidence="4" id="KW-1185">Reference proteome</keyword>
<dbReference type="PANTHER" id="PTHR37984:SF5">
    <property type="entry name" value="PROTEIN NYNRIN-LIKE"/>
    <property type="match status" value="1"/>
</dbReference>
<dbReference type="GO" id="GO:0015074">
    <property type="term" value="P:DNA integration"/>
    <property type="evidence" value="ECO:0007669"/>
    <property type="project" value="InterPro"/>
</dbReference>
<feature type="domain" description="Integrase catalytic" evidence="3">
    <location>
        <begin position="192"/>
        <end position="354"/>
    </location>
</feature>
<dbReference type="Proteomes" id="UP000046392">
    <property type="component" value="Unplaced"/>
</dbReference>
<dbReference type="InterPro" id="IPR041588">
    <property type="entry name" value="Integrase_H2C2"/>
</dbReference>
<dbReference type="Gene3D" id="3.30.420.10">
    <property type="entry name" value="Ribonuclease H-like superfamily/Ribonuclease H"/>
    <property type="match status" value="1"/>
</dbReference>
<accession>A0A0N5C2V7</accession>
<dbReference type="WBParaSite" id="SPAL_0001231400.1">
    <property type="protein sequence ID" value="SPAL_0001231400.1"/>
    <property type="gene ID" value="SPAL_0001231400"/>
</dbReference>
<reference evidence="5" key="1">
    <citation type="submission" date="2017-02" db="UniProtKB">
        <authorList>
            <consortium name="WormBaseParasite"/>
        </authorList>
    </citation>
    <scope>IDENTIFICATION</scope>
</reference>
<evidence type="ECO:0000256" key="2">
    <source>
        <dbReference type="SAM" id="MobiDB-lite"/>
    </source>
</evidence>
<feature type="compositionally biased region" description="Basic and acidic residues" evidence="2">
    <location>
        <begin position="456"/>
        <end position="466"/>
    </location>
</feature>
<feature type="compositionally biased region" description="Basic residues" evidence="2">
    <location>
        <begin position="490"/>
        <end position="502"/>
    </location>
</feature>